<evidence type="ECO:0000313" key="1">
    <source>
        <dbReference type="EMBL" id="KKM77914.1"/>
    </source>
</evidence>
<name>A0A0F9K703_9ZZZZ</name>
<comment type="caution">
    <text evidence="1">The sequence shown here is derived from an EMBL/GenBank/DDBJ whole genome shotgun (WGS) entry which is preliminary data.</text>
</comment>
<protein>
    <submittedName>
        <fullName evidence="1">Uncharacterized protein</fullName>
    </submittedName>
</protein>
<sequence>MPLTPLMRRVSFNAASRLASQGWSANRIQGYLTGRGIGLRRASVQGIVRTVTGRMKGERVLRGLDDLAELKPGHMVETGLSRPRRYRVFGEATYYDPLADQTFTRKVSFYTDERLVKIQYSDLFDAHVTQMGASVQLELADFEMTSVEHNRGWAYD</sequence>
<proteinExistence type="predicted"/>
<organism evidence="1">
    <name type="scientific">marine sediment metagenome</name>
    <dbReference type="NCBI Taxonomy" id="412755"/>
    <lineage>
        <taxon>unclassified sequences</taxon>
        <taxon>metagenomes</taxon>
        <taxon>ecological metagenomes</taxon>
    </lineage>
</organism>
<dbReference type="AlphaFoldDB" id="A0A0F9K703"/>
<accession>A0A0F9K703</accession>
<dbReference type="EMBL" id="LAZR01008572">
    <property type="protein sequence ID" value="KKM77914.1"/>
    <property type="molecule type" value="Genomic_DNA"/>
</dbReference>
<reference evidence="1" key="1">
    <citation type="journal article" date="2015" name="Nature">
        <title>Complex archaea that bridge the gap between prokaryotes and eukaryotes.</title>
        <authorList>
            <person name="Spang A."/>
            <person name="Saw J.H."/>
            <person name="Jorgensen S.L."/>
            <person name="Zaremba-Niedzwiedzka K."/>
            <person name="Martijn J."/>
            <person name="Lind A.E."/>
            <person name="van Eijk R."/>
            <person name="Schleper C."/>
            <person name="Guy L."/>
            <person name="Ettema T.J."/>
        </authorList>
    </citation>
    <scope>NUCLEOTIDE SEQUENCE</scope>
</reference>
<gene>
    <name evidence="1" type="ORF">LCGC14_1365240</name>
</gene>